<dbReference type="PROSITE" id="PS51257">
    <property type="entry name" value="PROKAR_LIPOPROTEIN"/>
    <property type="match status" value="1"/>
</dbReference>
<evidence type="ECO:0000313" key="1">
    <source>
        <dbReference type="EMBL" id="GED22970.1"/>
    </source>
</evidence>
<dbReference type="EMBL" id="BJOC01000024">
    <property type="protein sequence ID" value="GED22970.1"/>
    <property type="molecule type" value="Genomic_DNA"/>
</dbReference>
<protein>
    <recommendedName>
        <fullName evidence="3">Outer membrane protein beta-barrel domain-containing protein</fullName>
    </recommendedName>
</protein>
<evidence type="ECO:0000313" key="2">
    <source>
        <dbReference type="Proteomes" id="UP000319812"/>
    </source>
</evidence>
<evidence type="ECO:0008006" key="3">
    <source>
        <dbReference type="Google" id="ProtNLM"/>
    </source>
</evidence>
<dbReference type="OrthoDB" id="6173796at2"/>
<accession>A0A4Y4F5T6</accession>
<name>A0A4Y4F5T6_9GAMM</name>
<dbReference type="RefSeq" id="WP_141320215.1">
    <property type="nucleotide sequence ID" value="NZ_BJOC01000024.1"/>
</dbReference>
<sequence length="189" mass="20239">MNSRADKWIATGLVMVVTGFSSCVTVADDEPVFSQQSTRITQLDNGLIIEGQDVESGDRFTSGFSLTAGINSTTMPALDLGAEFSYRDSDAVPVSGQRLVDTTSLGGSLIAGIRLQDGFGLYAKSGLANWDTDGSTGSLGLEENGIARVEGFGARWHNNGVISQIEYEHFDDKTLSHLNRINATVRVPF</sequence>
<organism evidence="1 2">
    <name type="scientific">Halomonas halmophila</name>
    <dbReference type="NCBI Taxonomy" id="252"/>
    <lineage>
        <taxon>Bacteria</taxon>
        <taxon>Pseudomonadati</taxon>
        <taxon>Pseudomonadota</taxon>
        <taxon>Gammaproteobacteria</taxon>
        <taxon>Oceanospirillales</taxon>
        <taxon>Halomonadaceae</taxon>
        <taxon>Halomonas</taxon>
    </lineage>
</organism>
<gene>
    <name evidence="1" type="ORF">HHA01_19470</name>
</gene>
<dbReference type="AlphaFoldDB" id="A0A4Y4F5T6"/>
<dbReference type="Gene3D" id="2.40.160.20">
    <property type="match status" value="1"/>
</dbReference>
<comment type="caution">
    <text evidence="1">The sequence shown here is derived from an EMBL/GenBank/DDBJ whole genome shotgun (WGS) entry which is preliminary data.</text>
</comment>
<reference evidence="1 2" key="1">
    <citation type="submission" date="2019-06" db="EMBL/GenBank/DDBJ databases">
        <title>Whole genome shotgun sequence of Halomonas halmophila NBRC 15537.</title>
        <authorList>
            <person name="Hosoyama A."/>
            <person name="Uohara A."/>
            <person name="Ohji S."/>
            <person name="Ichikawa N."/>
        </authorList>
    </citation>
    <scope>NUCLEOTIDE SEQUENCE [LARGE SCALE GENOMIC DNA]</scope>
    <source>
        <strain evidence="1 2">NBRC 15537</strain>
    </source>
</reference>
<keyword evidence="2" id="KW-1185">Reference proteome</keyword>
<proteinExistence type="predicted"/>
<dbReference type="SUPFAM" id="SSF56925">
    <property type="entry name" value="OMPA-like"/>
    <property type="match status" value="1"/>
</dbReference>
<dbReference type="InterPro" id="IPR011250">
    <property type="entry name" value="OMP/PagP_B-barrel"/>
</dbReference>
<dbReference type="Proteomes" id="UP000319812">
    <property type="component" value="Unassembled WGS sequence"/>
</dbReference>